<keyword evidence="2" id="KW-1185">Reference proteome</keyword>
<evidence type="ECO:0000313" key="2">
    <source>
        <dbReference type="Proteomes" id="UP000184245"/>
    </source>
</evidence>
<dbReference type="Proteomes" id="UP000184245">
    <property type="component" value="Unassembled WGS sequence"/>
</dbReference>
<dbReference type="EMBL" id="FQVI01000004">
    <property type="protein sequence ID" value="SHE69100.1"/>
    <property type="molecule type" value="Genomic_DNA"/>
</dbReference>
<proteinExistence type="predicted"/>
<sequence length="172" mass="19218">MIKVIGICLVIGASSGIGYLMSLSLTKRYQQLKTIRRLLLFLKGEISYGKSTLPEALDQIGQKLPEPFHLFLTEVARKACQYDGRTFQELFAEGVDEHLSSSSLTPKDKESLKQIGQYLGYLDIAMQISTLELYQQELELELKEIEATIPAKKRIYQSLGVMGGLFLAIALA</sequence>
<name>A0A1M4VJN9_9CLOT</name>
<dbReference type="AlphaFoldDB" id="A0A1M4VJN9"/>
<dbReference type="OrthoDB" id="1779801at2"/>
<dbReference type="RefSeq" id="WP_072850015.1">
    <property type="nucleotide sequence ID" value="NZ_FQVI01000004.1"/>
</dbReference>
<dbReference type="Pfam" id="PF09548">
    <property type="entry name" value="Spore_III_AB"/>
    <property type="match status" value="1"/>
</dbReference>
<dbReference type="InterPro" id="IPR014198">
    <property type="entry name" value="Spore_III_AB"/>
</dbReference>
<dbReference type="STRING" id="1122155.SAMN02745158_01259"/>
<gene>
    <name evidence="1" type="ORF">SAMN02745158_01259</name>
</gene>
<protein>
    <submittedName>
        <fullName evidence="1">Stage III sporulation protein AB</fullName>
    </submittedName>
</protein>
<accession>A0A1M4VJN9</accession>
<dbReference type="PIRSF" id="PIRSF021435">
    <property type="entry name" value="SpoIIIAB"/>
    <property type="match status" value="1"/>
</dbReference>
<evidence type="ECO:0000313" key="1">
    <source>
        <dbReference type="EMBL" id="SHE69100.1"/>
    </source>
</evidence>
<reference evidence="1 2" key="1">
    <citation type="submission" date="2016-11" db="EMBL/GenBank/DDBJ databases">
        <authorList>
            <person name="Jaros S."/>
            <person name="Januszkiewicz K."/>
            <person name="Wedrychowicz H."/>
        </authorList>
    </citation>
    <scope>NUCLEOTIDE SEQUENCE [LARGE SCALE GENOMIC DNA]</scope>
    <source>
        <strain evidence="1 2">DSM 17459</strain>
    </source>
</reference>
<organism evidence="1 2">
    <name type="scientific">Lactonifactor longoviformis DSM 17459</name>
    <dbReference type="NCBI Taxonomy" id="1122155"/>
    <lineage>
        <taxon>Bacteria</taxon>
        <taxon>Bacillati</taxon>
        <taxon>Bacillota</taxon>
        <taxon>Clostridia</taxon>
        <taxon>Eubacteriales</taxon>
        <taxon>Clostridiaceae</taxon>
        <taxon>Lactonifactor</taxon>
    </lineage>
</organism>